<dbReference type="InterPro" id="IPR009057">
    <property type="entry name" value="Homeodomain-like_sf"/>
</dbReference>
<dbReference type="AlphaFoldDB" id="B4SDC4"/>
<dbReference type="HOGENOM" id="CLU_041125_5_1_10"/>
<gene>
    <name evidence="1" type="ordered locus">Ppha_0539</name>
</gene>
<reference evidence="1 2" key="1">
    <citation type="submission" date="2008-06" db="EMBL/GenBank/DDBJ databases">
        <title>Complete sequence of Pelodictyon phaeoclathratiforme BU-1.</title>
        <authorList>
            <consortium name="US DOE Joint Genome Institute"/>
            <person name="Lucas S."/>
            <person name="Copeland A."/>
            <person name="Lapidus A."/>
            <person name="Glavina del Rio T."/>
            <person name="Dalin E."/>
            <person name="Tice H."/>
            <person name="Bruce D."/>
            <person name="Goodwin L."/>
            <person name="Pitluck S."/>
            <person name="Schmutz J."/>
            <person name="Larimer F."/>
            <person name="Land M."/>
            <person name="Hauser L."/>
            <person name="Kyrpides N."/>
            <person name="Mikhailova N."/>
            <person name="Liu Z."/>
            <person name="Li T."/>
            <person name="Zhao F."/>
            <person name="Overmann J."/>
            <person name="Bryant D.A."/>
            <person name="Richardson P."/>
        </authorList>
    </citation>
    <scope>NUCLEOTIDE SEQUENCE [LARGE SCALE GENOMIC DNA]</scope>
    <source>
        <strain evidence="2">DSM 5477 / BU-1</strain>
    </source>
</reference>
<organism evidence="1 2">
    <name type="scientific">Pelodictyon phaeoclathratiforme (strain DSM 5477 / BU-1)</name>
    <dbReference type="NCBI Taxonomy" id="324925"/>
    <lineage>
        <taxon>Bacteria</taxon>
        <taxon>Pseudomonadati</taxon>
        <taxon>Chlorobiota</taxon>
        <taxon>Chlorobiia</taxon>
        <taxon>Chlorobiales</taxon>
        <taxon>Chlorobiaceae</taxon>
        <taxon>Chlorobium/Pelodictyon group</taxon>
        <taxon>Pelodictyon</taxon>
    </lineage>
</organism>
<proteinExistence type="predicted"/>
<dbReference type="Proteomes" id="UP000002724">
    <property type="component" value="Chromosome"/>
</dbReference>
<dbReference type="eggNOG" id="COG3335">
    <property type="taxonomic scope" value="Bacteria"/>
</dbReference>
<dbReference type="Pfam" id="PF13565">
    <property type="entry name" value="HTH_32"/>
    <property type="match status" value="1"/>
</dbReference>
<evidence type="ECO:0000313" key="1">
    <source>
        <dbReference type="EMBL" id="ACF42863.1"/>
    </source>
</evidence>
<sequence length="157" mass="17757">MKKYKVTLTQEERKELEALSNKGKRAAQTMLNALILLACDEGEYQIERSINETIASVLNISMKTIDRVKKRFIEEGFDVALTGKASTRVYCRKADGDFEAHLVALSCSAAPEGHKRWTLRLLADKVVELDYVDNISYETVRRVLKKTSLSLGKRMDG</sequence>
<dbReference type="STRING" id="324925.Ppha_0539"/>
<name>B4SDC4_PELPB</name>
<accession>B4SDC4</accession>
<keyword evidence="2" id="KW-1185">Reference proteome</keyword>
<protein>
    <submittedName>
        <fullName evidence="1">Transposase</fullName>
    </submittedName>
</protein>
<dbReference type="SUPFAM" id="SSF46689">
    <property type="entry name" value="Homeodomain-like"/>
    <property type="match status" value="1"/>
</dbReference>
<evidence type="ECO:0000313" key="2">
    <source>
        <dbReference type="Proteomes" id="UP000002724"/>
    </source>
</evidence>
<dbReference type="KEGG" id="pph:Ppha_0539"/>
<dbReference type="EMBL" id="CP001110">
    <property type="protein sequence ID" value="ACF42863.1"/>
    <property type="molecule type" value="Genomic_DNA"/>
</dbReference>